<keyword evidence="1" id="KW-1133">Transmembrane helix</keyword>
<feature type="transmembrane region" description="Helical" evidence="1">
    <location>
        <begin position="522"/>
        <end position="540"/>
    </location>
</feature>
<dbReference type="PANTHER" id="PTHR38454:SF1">
    <property type="entry name" value="INTEGRAL MEMBRANE PROTEIN"/>
    <property type="match status" value="1"/>
</dbReference>
<name>A0A379DG78_9PORP</name>
<feature type="transmembrane region" description="Helical" evidence="1">
    <location>
        <begin position="810"/>
        <end position="828"/>
    </location>
</feature>
<feature type="transmembrane region" description="Helical" evidence="1">
    <location>
        <begin position="20"/>
        <end position="39"/>
    </location>
</feature>
<dbReference type="AlphaFoldDB" id="A0A379DG78"/>
<accession>A0A379DG78</accession>
<evidence type="ECO:0000313" key="2">
    <source>
        <dbReference type="EMBL" id="SUB77346.1"/>
    </source>
</evidence>
<reference evidence="2 3" key="1">
    <citation type="submission" date="2018-06" db="EMBL/GenBank/DDBJ databases">
        <authorList>
            <consortium name="Pathogen Informatics"/>
            <person name="Doyle S."/>
        </authorList>
    </citation>
    <scope>NUCLEOTIDE SEQUENCE [LARGE SCALE GENOMIC DNA]</scope>
    <source>
        <strain evidence="2 3">NCTC13100</strain>
    </source>
</reference>
<keyword evidence="1" id="KW-0812">Transmembrane</keyword>
<feature type="transmembrane region" description="Helical" evidence="1">
    <location>
        <begin position="212"/>
        <end position="231"/>
    </location>
</feature>
<dbReference type="EMBL" id="UGTI01000001">
    <property type="protein sequence ID" value="SUB77346.1"/>
    <property type="molecule type" value="Genomic_DNA"/>
</dbReference>
<dbReference type="InterPro" id="IPR018580">
    <property type="entry name" value="Uncharacterised_YfhO"/>
</dbReference>
<protein>
    <submittedName>
        <fullName evidence="2">Predicted membrane protein</fullName>
    </submittedName>
</protein>
<feature type="transmembrane region" description="Helical" evidence="1">
    <location>
        <begin position="114"/>
        <end position="133"/>
    </location>
</feature>
<evidence type="ECO:0000256" key="1">
    <source>
        <dbReference type="SAM" id="Phobius"/>
    </source>
</evidence>
<gene>
    <name evidence="2" type="ORF">NCTC13100_00467</name>
</gene>
<feature type="transmembrane region" description="Helical" evidence="1">
    <location>
        <begin position="547"/>
        <end position="564"/>
    </location>
</feature>
<dbReference type="Proteomes" id="UP000254263">
    <property type="component" value="Unassembled WGS sequence"/>
</dbReference>
<dbReference type="PANTHER" id="PTHR38454">
    <property type="entry name" value="INTEGRAL MEMBRANE PROTEIN-RELATED"/>
    <property type="match status" value="1"/>
</dbReference>
<feature type="transmembrane region" description="Helical" evidence="1">
    <location>
        <begin position="243"/>
        <end position="262"/>
    </location>
</feature>
<dbReference type="RefSeq" id="WP_018360645.1">
    <property type="nucleotide sequence ID" value="NZ_UGTI01000001.1"/>
</dbReference>
<feature type="transmembrane region" description="Helical" evidence="1">
    <location>
        <begin position="362"/>
        <end position="381"/>
    </location>
</feature>
<feature type="transmembrane region" description="Helical" evidence="1">
    <location>
        <begin position="140"/>
        <end position="158"/>
    </location>
</feature>
<feature type="transmembrane region" description="Helical" evidence="1">
    <location>
        <begin position="388"/>
        <end position="408"/>
    </location>
</feature>
<feature type="transmembrane region" description="Helical" evidence="1">
    <location>
        <begin position="428"/>
        <end position="448"/>
    </location>
</feature>
<proteinExistence type="predicted"/>
<organism evidence="2 3">
    <name type="scientific">Porphyromonas macacae</name>
    <dbReference type="NCBI Taxonomy" id="28115"/>
    <lineage>
        <taxon>Bacteria</taxon>
        <taxon>Pseudomonadati</taxon>
        <taxon>Bacteroidota</taxon>
        <taxon>Bacteroidia</taxon>
        <taxon>Bacteroidales</taxon>
        <taxon>Porphyromonadaceae</taxon>
        <taxon>Porphyromonas</taxon>
    </lineage>
</organism>
<sequence>MKTEQTSTGDNKLLKNLRRIAPTIGVVVLFAIIALAYFTPAVFEGRELFQQDVAGASGTAQDVRDYKEATGETSYWTNSLFGGMPMYQIAPSYPSTKSIQWIQDFLTLRTPLNILGSYSWMLFAMMIGFFLLMRSLRVRRLPAVIGSVMWAFSSYFLILIVAGHIWKLTALCFIPPTIAGLIWTYRGDYLRGGICTAFFTALQIMANHIQMSYYFFFVMLFLVIGFLVEAFRNKTLKRFGTATAVTIVAGLVGVAINLSSLYHTYEYSQETMRGGSELTLKQENADADRISHENSKGLDKEYITQWSYGKGETWTLLIPNAKGGATGYLGQDEKAMAKVQQVYAPTVAQMNRYWGNQPFTAGPVYVGAFVVFLFVLGCFIVKGPVKWAMLAATLFSITLSWGHNMMWLTDFFIDHIPLYNKFRTVSSILVIAELCIPVLAVLALVQFIKEPKVVMKNTRATGTALFVTAGMLLLFLAVPTIFFDFFSKQEMQFFAQASGQADVSGVMGALKSARLGIFRADVVRSLFIVLFGTVVLFLYAKGFLKRLPALIIIALLVLGDLWLVNKRYLNDSHFIDNALVAAKAHPVTDADRLIKSNDASKHYRVLNLSVNTFNDATTSYMHRSIGGYHPAKLQRYQDLIEHQLMKNNQRVFDMLDTRYFIVPDKQQLRVSPNPYAYGAAWLTEDVRWVDNANEEITALDSTDLKRVAVIDKRWQTPQLTSLKPVPTDSTEFVELVNYTPNRAGYRIRTSVPRVVVFSEIFYPHGWKATLNGRPADIFRANYVLRAMWVPAGSHEVEMQFAPRSVKYTEGIAVAAIAVLLLFIGFAVFRETIGKKKSLKQ</sequence>
<keyword evidence="1" id="KW-0472">Membrane</keyword>
<feature type="transmembrane region" description="Helical" evidence="1">
    <location>
        <begin position="460"/>
        <end position="483"/>
    </location>
</feature>
<evidence type="ECO:0000313" key="3">
    <source>
        <dbReference type="Proteomes" id="UP000254263"/>
    </source>
</evidence>